<evidence type="ECO:0000313" key="4">
    <source>
        <dbReference type="EMBL" id="KGD80144.1"/>
    </source>
</evidence>
<organism evidence="4 5">
    <name type="scientific">Tatumella morbirosei</name>
    <dbReference type="NCBI Taxonomy" id="642227"/>
    <lineage>
        <taxon>Bacteria</taxon>
        <taxon>Pseudomonadati</taxon>
        <taxon>Pseudomonadota</taxon>
        <taxon>Gammaproteobacteria</taxon>
        <taxon>Enterobacterales</taxon>
        <taxon>Erwiniaceae</taxon>
        <taxon>Tatumella</taxon>
    </lineage>
</organism>
<keyword evidence="2" id="KW-0285">Flavoprotein</keyword>
<dbReference type="EMBL" id="JPKR02000005">
    <property type="protein sequence ID" value="KGD80144.1"/>
    <property type="molecule type" value="Genomic_DNA"/>
</dbReference>
<dbReference type="GO" id="GO:0016491">
    <property type="term" value="F:oxidoreductase activity"/>
    <property type="evidence" value="ECO:0007669"/>
    <property type="project" value="InterPro"/>
</dbReference>
<accession>A0A095TUB8</accession>
<evidence type="ECO:0000256" key="1">
    <source>
        <dbReference type="ARBA" id="ARBA00001917"/>
    </source>
</evidence>
<proteinExistence type="predicted"/>
<name>A0A095TUB8_9GAMM</name>
<protein>
    <submittedName>
        <fullName evidence="4">FMN reductase</fullName>
    </submittedName>
</protein>
<reference evidence="4" key="1">
    <citation type="submission" date="2014-12" db="EMBL/GenBank/DDBJ databases">
        <title>The draft genome of the Tatumella morbirosei type strain, LMG23360T isolated from pineapple rot.</title>
        <authorList>
            <person name="Smits T.H."/>
            <person name="Palmer M."/>
            <person name="Venter S.N."/>
            <person name="Duffy B."/>
            <person name="Steenkamp E.T."/>
            <person name="Chan W.Y."/>
            <person name="Coutinho T.A."/>
            <person name="Coetzee M.P."/>
            <person name="De Maayer P."/>
        </authorList>
    </citation>
    <scope>NUCLEOTIDE SEQUENCE [LARGE SCALE GENOMIC DNA]</scope>
    <source>
        <strain evidence="4">LMG 23360</strain>
    </source>
</reference>
<dbReference type="InterPro" id="IPR029039">
    <property type="entry name" value="Flavoprotein-like_sf"/>
</dbReference>
<dbReference type="PANTHER" id="PTHR30543:SF21">
    <property type="entry name" value="NAD(P)H-DEPENDENT FMN REDUCTASE LOT6"/>
    <property type="match status" value="1"/>
</dbReference>
<feature type="domain" description="NADPH-dependent FMN reductase-like" evidence="3">
    <location>
        <begin position="3"/>
        <end position="132"/>
    </location>
</feature>
<evidence type="ECO:0000313" key="5">
    <source>
        <dbReference type="Proteomes" id="UP000029577"/>
    </source>
</evidence>
<evidence type="ECO:0000256" key="2">
    <source>
        <dbReference type="ARBA" id="ARBA00022643"/>
    </source>
</evidence>
<keyword evidence="2" id="KW-0288">FMN</keyword>
<dbReference type="AlphaFoldDB" id="A0A095TUB8"/>
<dbReference type="Pfam" id="PF03358">
    <property type="entry name" value="FMN_red"/>
    <property type="match status" value="1"/>
</dbReference>
<evidence type="ECO:0000259" key="3">
    <source>
        <dbReference type="Pfam" id="PF03358"/>
    </source>
</evidence>
<keyword evidence="5" id="KW-1185">Reference proteome</keyword>
<dbReference type="eggNOG" id="COG0431">
    <property type="taxonomic scope" value="Bacteria"/>
</dbReference>
<dbReference type="Proteomes" id="UP000029577">
    <property type="component" value="Unassembled WGS sequence"/>
</dbReference>
<dbReference type="GO" id="GO:0005829">
    <property type="term" value="C:cytosol"/>
    <property type="evidence" value="ECO:0007669"/>
    <property type="project" value="TreeGrafter"/>
</dbReference>
<dbReference type="RefSeq" id="WP_038015432.1">
    <property type="nucleotide sequence ID" value="NZ_JPKR02000005.1"/>
</dbReference>
<dbReference type="SUPFAM" id="SSF52218">
    <property type="entry name" value="Flavoproteins"/>
    <property type="match status" value="1"/>
</dbReference>
<sequence length="179" mass="19699">MFKVIGISGSLRNSSLNSLFLRAMALICPQGICFEISSLPGKLPLFNPDLEDAPPEIVTRWRQELRQADLFLIVSPEYAHGISGAFKNSLDWLVSSGEFLDKPVALPNLSPRTDLAQGHLQEIITVMGGVVSENCSPSASLDCRYVLPDITEQQLIDHPHISPRLQQLWLNISGVLHSA</sequence>
<dbReference type="STRING" id="642227.HA49_00250"/>
<dbReference type="GO" id="GO:0010181">
    <property type="term" value="F:FMN binding"/>
    <property type="evidence" value="ECO:0007669"/>
    <property type="project" value="TreeGrafter"/>
</dbReference>
<dbReference type="PANTHER" id="PTHR30543">
    <property type="entry name" value="CHROMATE REDUCTASE"/>
    <property type="match status" value="1"/>
</dbReference>
<dbReference type="Gene3D" id="3.40.50.360">
    <property type="match status" value="1"/>
</dbReference>
<dbReference type="OrthoDB" id="5767802at2"/>
<dbReference type="InterPro" id="IPR050712">
    <property type="entry name" value="NAD(P)H-dep_reductase"/>
</dbReference>
<gene>
    <name evidence="4" type="ORF">HA49_00250</name>
</gene>
<dbReference type="InterPro" id="IPR005025">
    <property type="entry name" value="FMN_Rdtase-like_dom"/>
</dbReference>
<comment type="cofactor">
    <cofactor evidence="1">
        <name>FMN</name>
        <dbReference type="ChEBI" id="CHEBI:58210"/>
    </cofactor>
</comment>
<comment type="caution">
    <text evidence="4">The sequence shown here is derived from an EMBL/GenBank/DDBJ whole genome shotgun (WGS) entry which is preliminary data.</text>
</comment>